<comment type="caution">
    <text evidence="12">The sequence shown here is derived from an EMBL/GenBank/DDBJ whole genome shotgun (WGS) entry which is preliminary data.</text>
</comment>
<evidence type="ECO:0000256" key="7">
    <source>
        <dbReference type="ARBA" id="ARBA00023170"/>
    </source>
</evidence>
<keyword evidence="4 11" id="KW-1133">Transmembrane helix</keyword>
<dbReference type="FunFam" id="1.20.1070.10:FF:000291">
    <property type="entry name" value="Predicted protein"/>
    <property type="match status" value="1"/>
</dbReference>
<keyword evidence="7 9" id="KW-0675">Receptor</keyword>
<dbReference type="Pfam" id="PF00001">
    <property type="entry name" value="7tm_1"/>
    <property type="match status" value="1"/>
</dbReference>
<feature type="transmembrane region" description="Helical" evidence="11">
    <location>
        <begin position="237"/>
        <end position="257"/>
    </location>
</feature>
<keyword evidence="6 11" id="KW-0472">Membrane</keyword>
<dbReference type="InterPro" id="IPR017452">
    <property type="entry name" value="GPCR_Rhodpsn_7TM"/>
</dbReference>
<comment type="similarity">
    <text evidence="2 9">Belongs to the G-protein coupled receptor 1 family.</text>
</comment>
<evidence type="ECO:0000256" key="5">
    <source>
        <dbReference type="ARBA" id="ARBA00023040"/>
    </source>
</evidence>
<dbReference type="GO" id="GO:0004983">
    <property type="term" value="F:neuropeptide Y receptor activity"/>
    <property type="evidence" value="ECO:0007669"/>
    <property type="project" value="InterPro"/>
</dbReference>
<evidence type="ECO:0000256" key="8">
    <source>
        <dbReference type="ARBA" id="ARBA00023224"/>
    </source>
</evidence>
<comment type="subcellular location">
    <subcellularLocation>
        <location evidence="1">Membrane</location>
        <topology evidence="1">Multi-pass membrane protein</topology>
    </subcellularLocation>
</comment>
<dbReference type="CDD" id="cd15392">
    <property type="entry name" value="7tmA_PR4-like"/>
    <property type="match status" value="1"/>
</dbReference>
<dbReference type="InterPro" id="IPR000276">
    <property type="entry name" value="GPCR_Rhodpsn"/>
</dbReference>
<evidence type="ECO:0000256" key="9">
    <source>
        <dbReference type="RuleBase" id="RU000688"/>
    </source>
</evidence>
<keyword evidence="13" id="KW-1185">Reference proteome</keyword>
<evidence type="ECO:0000256" key="1">
    <source>
        <dbReference type="ARBA" id="ARBA00004141"/>
    </source>
</evidence>
<dbReference type="PROSITE" id="PS50262">
    <property type="entry name" value="G_PROTEIN_RECEP_F1_2"/>
    <property type="match status" value="1"/>
</dbReference>
<evidence type="ECO:0000313" key="13">
    <source>
        <dbReference type="Proteomes" id="UP000749559"/>
    </source>
</evidence>
<feature type="transmembrane region" description="Helical" evidence="11">
    <location>
        <begin position="130"/>
        <end position="156"/>
    </location>
</feature>
<feature type="region of interest" description="Disordered" evidence="10">
    <location>
        <begin position="401"/>
        <end position="451"/>
    </location>
</feature>
<feature type="transmembrane region" description="Helical" evidence="11">
    <location>
        <begin position="278"/>
        <end position="297"/>
    </location>
</feature>
<dbReference type="Gene3D" id="1.20.1070.10">
    <property type="entry name" value="Rhodopsin 7-helix transmembrane proteins"/>
    <property type="match status" value="1"/>
</dbReference>
<protein>
    <submittedName>
        <fullName evidence="12">Uncharacterized protein</fullName>
    </submittedName>
</protein>
<dbReference type="SMART" id="SM01381">
    <property type="entry name" value="7TM_GPCR_Srsx"/>
    <property type="match status" value="1"/>
</dbReference>
<evidence type="ECO:0000256" key="3">
    <source>
        <dbReference type="ARBA" id="ARBA00022692"/>
    </source>
</evidence>
<keyword evidence="8 9" id="KW-0807">Transducer</keyword>
<dbReference type="OrthoDB" id="10053194at2759"/>
<evidence type="ECO:0000256" key="11">
    <source>
        <dbReference type="SAM" id="Phobius"/>
    </source>
</evidence>
<dbReference type="PANTHER" id="PTHR24235">
    <property type="entry name" value="NEUROPEPTIDE Y RECEPTOR"/>
    <property type="match status" value="1"/>
</dbReference>
<dbReference type="GO" id="GO:0043005">
    <property type="term" value="C:neuron projection"/>
    <property type="evidence" value="ECO:0007669"/>
    <property type="project" value="TreeGrafter"/>
</dbReference>
<sequence length="451" mass="51140">MEDLSSKMSNVTSATQNIYDEMVSNVTQSDLPYRNYNGTNSTSNMNDTSQPVDYSLPTYAQILLTTIYMTITVLAIGGNVIVCYIVLAYQRMRSVTNYFIVNLAVSDILMAALCIPFSFIANTLLHHWPFGAFMCPVMAFSQTGAVFLSAFTLVAISIDRYIAIIFPLRQRMSTSQAFIIIILIWISAIAISLPTAILSRTHQALDYNGVMRDYCTEKWDPPSRAVNYTMTILTLQYFVPVSVLIFTYIWIGVVIWAKKPPGEAENNRDQRMAASKRKMIKMMITVVIIYAICWLPLHTITILGDLQPSIWHNQYMNVVWICSHWFAMSNSCYNPLVYCWMNAKYRNGFKHVFRKCCPFLAGCESKPTADTLQSMRRSNTLLTTVKFTQSDKRGAQMYLAKYPDDSSSESTEKTDTMPLRPVSNLSNGLNGPHGSRTSLHKQQNRQTDSYS</sequence>
<feature type="compositionally biased region" description="Polar residues" evidence="10">
    <location>
        <begin position="423"/>
        <end position="437"/>
    </location>
</feature>
<evidence type="ECO:0000256" key="6">
    <source>
        <dbReference type="ARBA" id="ARBA00023136"/>
    </source>
</evidence>
<feature type="transmembrane region" description="Helical" evidence="11">
    <location>
        <begin position="317"/>
        <end position="341"/>
    </location>
</feature>
<dbReference type="InterPro" id="IPR000611">
    <property type="entry name" value="NPY_rcpt"/>
</dbReference>
<name>A0A8J1U673_OWEFU</name>
<evidence type="ECO:0000256" key="10">
    <source>
        <dbReference type="SAM" id="MobiDB-lite"/>
    </source>
</evidence>
<dbReference type="AlphaFoldDB" id="A0A8J1U673"/>
<dbReference type="GO" id="GO:0005886">
    <property type="term" value="C:plasma membrane"/>
    <property type="evidence" value="ECO:0007669"/>
    <property type="project" value="TreeGrafter"/>
</dbReference>
<dbReference type="SUPFAM" id="SSF81321">
    <property type="entry name" value="Family A G protein-coupled receptor-like"/>
    <property type="match status" value="1"/>
</dbReference>
<keyword evidence="3 9" id="KW-0812">Transmembrane</keyword>
<dbReference type="EMBL" id="CAIIXF020000009">
    <property type="protein sequence ID" value="CAH1794468.1"/>
    <property type="molecule type" value="Genomic_DNA"/>
</dbReference>
<proteinExistence type="inferred from homology"/>
<feature type="transmembrane region" description="Helical" evidence="11">
    <location>
        <begin position="99"/>
        <end position="124"/>
    </location>
</feature>
<reference evidence="12" key="1">
    <citation type="submission" date="2022-03" db="EMBL/GenBank/DDBJ databases">
        <authorList>
            <person name="Martin C."/>
        </authorList>
    </citation>
    <scope>NUCLEOTIDE SEQUENCE</scope>
</reference>
<evidence type="ECO:0000256" key="4">
    <source>
        <dbReference type="ARBA" id="ARBA00022989"/>
    </source>
</evidence>
<gene>
    <name evidence="12" type="ORF">OFUS_LOCUS19155</name>
</gene>
<evidence type="ECO:0000256" key="2">
    <source>
        <dbReference type="ARBA" id="ARBA00010663"/>
    </source>
</evidence>
<dbReference type="Proteomes" id="UP000749559">
    <property type="component" value="Unassembled WGS sequence"/>
</dbReference>
<keyword evidence="5 9" id="KW-0297">G-protein coupled receptor</keyword>
<dbReference type="GO" id="GO:0042923">
    <property type="term" value="F:neuropeptide binding"/>
    <property type="evidence" value="ECO:0007669"/>
    <property type="project" value="TreeGrafter"/>
</dbReference>
<accession>A0A8J1U673</accession>
<feature type="transmembrane region" description="Helical" evidence="11">
    <location>
        <begin position="177"/>
        <end position="198"/>
    </location>
</feature>
<dbReference type="PRINTS" id="PR01012">
    <property type="entry name" value="NRPEPTIDEYR"/>
</dbReference>
<dbReference type="PROSITE" id="PS00237">
    <property type="entry name" value="G_PROTEIN_RECEP_F1_1"/>
    <property type="match status" value="1"/>
</dbReference>
<dbReference type="PANTHER" id="PTHR24235:SF29">
    <property type="entry name" value="GH23382P"/>
    <property type="match status" value="1"/>
</dbReference>
<organism evidence="12 13">
    <name type="scientific">Owenia fusiformis</name>
    <name type="common">Polychaete worm</name>
    <dbReference type="NCBI Taxonomy" id="6347"/>
    <lineage>
        <taxon>Eukaryota</taxon>
        <taxon>Metazoa</taxon>
        <taxon>Spiralia</taxon>
        <taxon>Lophotrochozoa</taxon>
        <taxon>Annelida</taxon>
        <taxon>Polychaeta</taxon>
        <taxon>Sedentaria</taxon>
        <taxon>Canalipalpata</taxon>
        <taxon>Sabellida</taxon>
        <taxon>Oweniida</taxon>
        <taxon>Oweniidae</taxon>
        <taxon>Owenia</taxon>
    </lineage>
</organism>
<evidence type="ECO:0000313" key="12">
    <source>
        <dbReference type="EMBL" id="CAH1794468.1"/>
    </source>
</evidence>
<dbReference type="PRINTS" id="PR00237">
    <property type="entry name" value="GPCRRHODOPSN"/>
</dbReference>
<feature type="transmembrane region" description="Helical" evidence="11">
    <location>
        <begin position="62"/>
        <end position="87"/>
    </location>
</feature>